<keyword evidence="7" id="KW-1185">Reference proteome</keyword>
<feature type="chain" id="PRO_5016264780" description="RxLR effector protein" evidence="5">
    <location>
        <begin position="23"/>
        <end position="479"/>
    </location>
</feature>
<sequence>MRWDFVLLTATIPLLASSDALSASKFSTMASSAALTSTTSIVAETTNTRFLRVGKTSNTDRYASKGIDRNFVVDDTSINNPEERGGWAGALEKLKSLKIIKSVSRSVSKTTNLFSDKISPALSLKSKLQVWSNNKKSVSFVRKELGMEGLDDVELTQVKNFKFYDDYVTSQLPVWSKKELTPDEVVSELGLRGLSGAELMSNPNFKYYDEYLVQQALVWAKKDVDVDVVLKRLGLDTMPAATRPEAVSYKYYEEFVAGLMRSWMEKEVPVTEVMAKFKLDKLTGQELLNHPNYKYYKNYVKNNLKAWAGDLKSYEYVVEKLGLKGPRGKLLDRHSNFVFLKKFGTHADKYREQLWLKQSVTSYDAWKRLGVDRVRETMRKSSDSYVAYKNYVNLIDDYIVDLKIKEGVKDENLPRLTSNDASELELHEKTLIWEGMKRPEWYVKFSLELDGLKEAALKKAANYQHYKHYLDAKNAVKHT</sequence>
<keyword evidence="3" id="KW-0964">Secreted</keyword>
<evidence type="ECO:0000256" key="4">
    <source>
        <dbReference type="ARBA" id="ARBA00022729"/>
    </source>
</evidence>
<evidence type="ECO:0000256" key="3">
    <source>
        <dbReference type="ARBA" id="ARBA00022525"/>
    </source>
</evidence>
<evidence type="ECO:0000256" key="5">
    <source>
        <dbReference type="SAM" id="SignalP"/>
    </source>
</evidence>
<dbReference type="VEuPathDB" id="FungiDB:PC110_g15073"/>
<accession>A0A329RVD5</accession>
<dbReference type="Proteomes" id="UP000251314">
    <property type="component" value="Unassembled WGS sequence"/>
</dbReference>
<protein>
    <recommendedName>
        <fullName evidence="8">RxLR effector protein</fullName>
    </recommendedName>
</protein>
<name>A0A329RVD5_9STRA</name>
<comment type="caution">
    <text evidence="6">The sequence shown here is derived from an EMBL/GenBank/DDBJ whole genome shotgun (WGS) entry which is preliminary data.</text>
</comment>
<evidence type="ECO:0000313" key="6">
    <source>
        <dbReference type="EMBL" id="RAW28554.1"/>
    </source>
</evidence>
<evidence type="ECO:0000256" key="2">
    <source>
        <dbReference type="ARBA" id="ARBA00010400"/>
    </source>
</evidence>
<dbReference type="OrthoDB" id="126711at2759"/>
<dbReference type="InterPro" id="IPR031825">
    <property type="entry name" value="RXLR"/>
</dbReference>
<keyword evidence="4 5" id="KW-0732">Signal</keyword>
<reference evidence="6 7" key="1">
    <citation type="submission" date="2018-01" db="EMBL/GenBank/DDBJ databases">
        <title>Draft genome of the strawberry crown rot pathogen Phytophthora cactorum.</title>
        <authorList>
            <person name="Armitage A.D."/>
            <person name="Lysoe E."/>
            <person name="Nellist C.F."/>
            <person name="Harrison R.J."/>
            <person name="Brurberg M.B."/>
        </authorList>
    </citation>
    <scope>NUCLEOTIDE SEQUENCE [LARGE SCALE GENOMIC DNA]</scope>
    <source>
        <strain evidence="6 7">10300</strain>
    </source>
</reference>
<feature type="signal peptide" evidence="5">
    <location>
        <begin position="1"/>
        <end position="22"/>
    </location>
</feature>
<evidence type="ECO:0008006" key="8">
    <source>
        <dbReference type="Google" id="ProtNLM"/>
    </source>
</evidence>
<comment type="subcellular location">
    <subcellularLocation>
        <location evidence="1">Secreted</location>
    </subcellularLocation>
</comment>
<gene>
    <name evidence="6" type="ORF">PC110_g15073</name>
</gene>
<dbReference type="EMBL" id="MJFZ01000481">
    <property type="protein sequence ID" value="RAW28554.1"/>
    <property type="molecule type" value="Genomic_DNA"/>
</dbReference>
<evidence type="ECO:0000256" key="1">
    <source>
        <dbReference type="ARBA" id="ARBA00004613"/>
    </source>
</evidence>
<dbReference type="Pfam" id="PF16810">
    <property type="entry name" value="RXLR"/>
    <property type="match status" value="1"/>
</dbReference>
<organism evidence="6 7">
    <name type="scientific">Phytophthora cactorum</name>
    <dbReference type="NCBI Taxonomy" id="29920"/>
    <lineage>
        <taxon>Eukaryota</taxon>
        <taxon>Sar</taxon>
        <taxon>Stramenopiles</taxon>
        <taxon>Oomycota</taxon>
        <taxon>Peronosporomycetes</taxon>
        <taxon>Peronosporales</taxon>
        <taxon>Peronosporaceae</taxon>
        <taxon>Phytophthora</taxon>
    </lineage>
</organism>
<evidence type="ECO:0000313" key="7">
    <source>
        <dbReference type="Proteomes" id="UP000251314"/>
    </source>
</evidence>
<comment type="similarity">
    <text evidence="2">Belongs to the RxLR effector family.</text>
</comment>
<proteinExistence type="inferred from homology"/>
<dbReference type="AlphaFoldDB" id="A0A329RVD5"/>